<evidence type="ECO:0000256" key="1">
    <source>
        <dbReference type="SAM" id="SignalP"/>
    </source>
</evidence>
<gene>
    <name evidence="3" type="ORF">BN14_02836</name>
    <name evidence="4" type="ORF">RSOLAG1IB_00522</name>
</gene>
<evidence type="ECO:0000313" key="3">
    <source>
        <dbReference type="EMBL" id="CCO28838.1"/>
    </source>
</evidence>
<reference evidence="3 5" key="2">
    <citation type="journal article" date="2013" name="J. Biotechnol.">
        <title>Establishment and interpretation of the genome sequence of the phytopathogenic fungus Rhizoctonia solani AG1-IB isolate 7/3/14.</title>
        <authorList>
            <person name="Wibberg D.W."/>
            <person name="Jelonek L.J."/>
            <person name="Rupp O.R."/>
            <person name="Hennig M.H."/>
            <person name="Eikmeyer F.E."/>
            <person name="Goesmann A.G."/>
            <person name="Hartmann A.H."/>
            <person name="Borriss R.B."/>
            <person name="Grosch R.G."/>
            <person name="Puehler A.P."/>
            <person name="Schlueter A.S."/>
        </authorList>
    </citation>
    <scope>NUCLEOTIDE SEQUENCE [LARGE SCALE GENOMIC DNA]</scope>
    <source>
        <strain evidence="5">AG1-IB / isolate 7/3/14</strain>
        <strain evidence="3">Isolate 7/3/14</strain>
    </source>
</reference>
<dbReference type="PANTHER" id="PTHR37945">
    <property type="entry name" value="EXTRACELLULAR TUNGSTATE BINDING PROTEIN"/>
    <property type="match status" value="1"/>
</dbReference>
<feature type="chain" id="PRO_5011944725" evidence="1">
    <location>
        <begin position="19"/>
        <end position="361"/>
    </location>
</feature>
<feature type="domain" description="PBP" evidence="2">
    <location>
        <begin position="58"/>
        <end position="322"/>
    </location>
</feature>
<evidence type="ECO:0000259" key="2">
    <source>
        <dbReference type="Pfam" id="PF12849"/>
    </source>
</evidence>
<accession>M5BMM8</accession>
<sequence length="361" mass="38974">MVAAFLVFALGSSLVATALPARRQSTGNSTQNPAECVTGSSITPSAVYYGVGKNATDGTPVRLRISNGGAGLSGLVGALSNAFITYKVDEAKTEQPFAVAWVKGDTTETINFLRSGQADIGITYNKAAECQAVSDGVASRRVYGFRDHFYLAGPPSNPAGLQEFKLGAENENILTQFQKIVRTGNNDTLTPPTRFLTRYDKSATNIKDSELFVAVGQVPWAYAYSKWYHQYVAYPIDALTAAAKLGEYTITDRGTWLSTSASITSQLVRYNEGQDDPTQSNAGQPEGPADPLLNPAFFLTGAKICDSNKQLADDFLTWVISEQGQKVIEDFRGTASPTEWLYTRAPTRSDLRIQNCSIIGA</sequence>
<dbReference type="HOGENOM" id="CLU_058099_0_0_1"/>
<evidence type="ECO:0000313" key="6">
    <source>
        <dbReference type="Proteomes" id="UP000059188"/>
    </source>
</evidence>
<reference evidence="4 6" key="3">
    <citation type="submission" date="2014-11" db="EMBL/GenBank/DDBJ databases">
        <authorList>
            <person name="Wibberg Daniel"/>
        </authorList>
    </citation>
    <scope>NUCLEOTIDE SEQUENCE [LARGE SCALE GENOMIC DNA]</scope>
    <source>
        <strain evidence="4">Rhizoctonia solani AG1-IB 7/3/14</strain>
    </source>
</reference>
<protein>
    <submittedName>
        <fullName evidence="4">Putative ABC transporter anion-binding protein HVO_1888</fullName>
    </submittedName>
</protein>
<organism evidence="3 5">
    <name type="scientific">Thanatephorus cucumeris (strain AG1-IB / isolate 7/3/14)</name>
    <name type="common">Lettuce bottom rot fungus</name>
    <name type="synonym">Rhizoctonia solani</name>
    <dbReference type="NCBI Taxonomy" id="1108050"/>
    <lineage>
        <taxon>Eukaryota</taxon>
        <taxon>Fungi</taxon>
        <taxon>Dikarya</taxon>
        <taxon>Basidiomycota</taxon>
        <taxon>Agaricomycotina</taxon>
        <taxon>Agaricomycetes</taxon>
        <taxon>Cantharellales</taxon>
        <taxon>Ceratobasidiaceae</taxon>
        <taxon>Rhizoctonia</taxon>
        <taxon>Rhizoctonia solani AG-1</taxon>
    </lineage>
</organism>
<dbReference type="Proteomes" id="UP000059188">
    <property type="component" value="Unassembled WGS sequence"/>
</dbReference>
<reference evidence="3" key="1">
    <citation type="submission" date="2012-10" db="EMBL/GenBank/DDBJ databases">
        <authorList>
            <person name="Jelonek L."/>
        </authorList>
    </citation>
    <scope>NUCLEOTIDE SEQUENCE</scope>
    <source>
        <strain evidence="3">Isolate 7/3/14</strain>
    </source>
</reference>
<dbReference type="EMBL" id="CAOJ01003815">
    <property type="protein sequence ID" value="CCO28838.1"/>
    <property type="molecule type" value="Genomic_DNA"/>
</dbReference>
<dbReference type="Gene3D" id="3.40.190.10">
    <property type="entry name" value="Periplasmic binding protein-like II"/>
    <property type="match status" value="2"/>
</dbReference>
<dbReference type="EMBL" id="LN679100">
    <property type="protein sequence ID" value="CEL51985.1"/>
    <property type="molecule type" value="Genomic_DNA"/>
</dbReference>
<dbReference type="Proteomes" id="UP000012065">
    <property type="component" value="Unassembled WGS sequence"/>
</dbReference>
<keyword evidence="6" id="KW-1185">Reference proteome</keyword>
<dbReference type="SUPFAM" id="SSF53850">
    <property type="entry name" value="Periplasmic binding protein-like II"/>
    <property type="match status" value="1"/>
</dbReference>
<evidence type="ECO:0000313" key="4">
    <source>
        <dbReference type="EMBL" id="CEL51985.1"/>
    </source>
</evidence>
<feature type="signal peptide" evidence="1">
    <location>
        <begin position="1"/>
        <end position="18"/>
    </location>
</feature>
<proteinExistence type="predicted"/>
<dbReference type="OrthoDB" id="10260248at2759"/>
<dbReference type="STRING" id="1108050.M5BMM8"/>
<dbReference type="InterPro" id="IPR052738">
    <property type="entry name" value="ABC-Tungstate_binding"/>
</dbReference>
<name>M5BMM8_THACB</name>
<keyword evidence="1" id="KW-0732">Signal</keyword>
<dbReference type="PANTHER" id="PTHR37945:SF1">
    <property type="entry name" value="EXTRACELLULAR TUNGSTATE BINDING PROTEIN"/>
    <property type="match status" value="1"/>
</dbReference>
<dbReference type="AlphaFoldDB" id="M5BMM8"/>
<evidence type="ECO:0000313" key="5">
    <source>
        <dbReference type="Proteomes" id="UP000012065"/>
    </source>
</evidence>
<dbReference type="Pfam" id="PF12849">
    <property type="entry name" value="PBP_like_2"/>
    <property type="match status" value="1"/>
</dbReference>
<dbReference type="InterPro" id="IPR024370">
    <property type="entry name" value="PBP_domain"/>
</dbReference>